<proteinExistence type="predicted"/>
<dbReference type="AlphaFoldDB" id="A0A7J6V2N4"/>
<evidence type="ECO:0000313" key="1">
    <source>
        <dbReference type="EMBL" id="KAF5178520.1"/>
    </source>
</evidence>
<sequence>MNEFFEGSISILLISSKISLNLSTLVSTLGWDTNSLEIFSSGTPYFSNNAILGANLSNGFSTRSRGERLITANTLLSVLTALLRKLIAGKIVFLKLTRKIFGSLVTILASS</sequence>
<keyword evidence="2" id="KW-1185">Reference proteome</keyword>
<evidence type="ECO:0000313" key="2">
    <source>
        <dbReference type="Proteomes" id="UP000554482"/>
    </source>
</evidence>
<protein>
    <submittedName>
        <fullName evidence="1">Uncharacterized protein</fullName>
    </submittedName>
</protein>
<accession>A0A7J6V2N4</accession>
<dbReference type="Proteomes" id="UP000554482">
    <property type="component" value="Unassembled WGS sequence"/>
</dbReference>
<gene>
    <name evidence="1" type="ORF">FRX31_031900</name>
</gene>
<comment type="caution">
    <text evidence="1">The sequence shown here is derived from an EMBL/GenBank/DDBJ whole genome shotgun (WGS) entry which is preliminary data.</text>
</comment>
<reference evidence="1 2" key="1">
    <citation type="submission" date="2020-06" db="EMBL/GenBank/DDBJ databases">
        <title>Transcriptomic and genomic resources for Thalictrum thalictroides and T. hernandezii: Facilitating candidate gene discovery in an emerging model plant lineage.</title>
        <authorList>
            <person name="Arias T."/>
            <person name="Riano-Pachon D.M."/>
            <person name="Di Stilio V.S."/>
        </authorList>
    </citation>
    <scope>NUCLEOTIDE SEQUENCE [LARGE SCALE GENOMIC DNA]</scope>
    <source>
        <strain evidence="2">cv. WT478/WT964</strain>
        <tissue evidence="1">Leaves</tissue>
    </source>
</reference>
<name>A0A7J6V2N4_THATH</name>
<dbReference type="EMBL" id="JABWDY010039963">
    <property type="protein sequence ID" value="KAF5178520.1"/>
    <property type="molecule type" value="Genomic_DNA"/>
</dbReference>
<organism evidence="1 2">
    <name type="scientific">Thalictrum thalictroides</name>
    <name type="common">Rue-anemone</name>
    <name type="synonym">Anemone thalictroides</name>
    <dbReference type="NCBI Taxonomy" id="46969"/>
    <lineage>
        <taxon>Eukaryota</taxon>
        <taxon>Viridiplantae</taxon>
        <taxon>Streptophyta</taxon>
        <taxon>Embryophyta</taxon>
        <taxon>Tracheophyta</taxon>
        <taxon>Spermatophyta</taxon>
        <taxon>Magnoliopsida</taxon>
        <taxon>Ranunculales</taxon>
        <taxon>Ranunculaceae</taxon>
        <taxon>Thalictroideae</taxon>
        <taxon>Thalictrum</taxon>
    </lineage>
</organism>